<comment type="caution">
    <text evidence="4">The sequence shown here is derived from an EMBL/GenBank/DDBJ whole genome shotgun (WGS) entry which is preliminary data.</text>
</comment>
<feature type="domain" description="Phospholipase/carboxylesterase/thioesterase" evidence="3">
    <location>
        <begin position="7"/>
        <end position="146"/>
    </location>
</feature>
<dbReference type="Pfam" id="PF02230">
    <property type="entry name" value="Abhydrolase_2"/>
    <property type="match status" value="1"/>
</dbReference>
<reference evidence="4" key="1">
    <citation type="submission" date="2023-10" db="EMBL/GenBank/DDBJ databases">
        <authorList>
            <person name="Hackl T."/>
        </authorList>
    </citation>
    <scope>NUCLEOTIDE SEQUENCE</scope>
</reference>
<keyword evidence="5" id="KW-1185">Reference proteome</keyword>
<dbReference type="Gene3D" id="3.40.50.1820">
    <property type="entry name" value="alpha/beta hydrolase"/>
    <property type="match status" value="1"/>
</dbReference>
<dbReference type="Proteomes" id="UP001295740">
    <property type="component" value="Unassembled WGS sequence"/>
</dbReference>
<evidence type="ECO:0000313" key="5">
    <source>
        <dbReference type="Proteomes" id="UP001295740"/>
    </source>
</evidence>
<dbReference type="EMBL" id="CAUWAG010000012">
    <property type="protein sequence ID" value="CAJ2508847.1"/>
    <property type="molecule type" value="Genomic_DNA"/>
</dbReference>
<dbReference type="InterPro" id="IPR029058">
    <property type="entry name" value="AB_hydrolase_fold"/>
</dbReference>
<evidence type="ECO:0000256" key="2">
    <source>
        <dbReference type="SAM" id="MobiDB-lite"/>
    </source>
</evidence>
<dbReference type="InterPro" id="IPR003140">
    <property type="entry name" value="PLipase/COase/thioEstase"/>
</dbReference>
<dbReference type="GO" id="GO:0005737">
    <property type="term" value="C:cytoplasm"/>
    <property type="evidence" value="ECO:0007669"/>
    <property type="project" value="TreeGrafter"/>
</dbReference>
<evidence type="ECO:0000313" key="4">
    <source>
        <dbReference type="EMBL" id="CAJ2508847.1"/>
    </source>
</evidence>
<protein>
    <submittedName>
        <fullName evidence="4">Uu.00g138730.m01.CDS01</fullName>
    </submittedName>
</protein>
<dbReference type="SUPFAM" id="SSF53474">
    <property type="entry name" value="alpha/beta-Hydrolases"/>
    <property type="match status" value="1"/>
</dbReference>
<gene>
    <name evidence="4" type="ORF">KHLLAP_LOCUS9315</name>
</gene>
<dbReference type="PANTHER" id="PTHR10655:SF63">
    <property type="entry name" value="PHOSPHOLIPASE_CARBOXYLESTERASE_THIOESTERASE DOMAIN-CONTAINING PROTEIN"/>
    <property type="match status" value="1"/>
</dbReference>
<dbReference type="GO" id="GO:0008474">
    <property type="term" value="F:palmitoyl-(protein) hydrolase activity"/>
    <property type="evidence" value="ECO:0007669"/>
    <property type="project" value="TreeGrafter"/>
</dbReference>
<feature type="compositionally biased region" description="Low complexity" evidence="2">
    <location>
        <begin position="295"/>
        <end position="304"/>
    </location>
</feature>
<dbReference type="InterPro" id="IPR050565">
    <property type="entry name" value="LYPA1-2/EST-like"/>
</dbReference>
<dbReference type="AlphaFoldDB" id="A0AAI8VQY7"/>
<proteinExistence type="inferred from homology"/>
<organism evidence="4 5">
    <name type="scientific">Anthostomella pinea</name>
    <dbReference type="NCBI Taxonomy" id="933095"/>
    <lineage>
        <taxon>Eukaryota</taxon>
        <taxon>Fungi</taxon>
        <taxon>Dikarya</taxon>
        <taxon>Ascomycota</taxon>
        <taxon>Pezizomycotina</taxon>
        <taxon>Sordariomycetes</taxon>
        <taxon>Xylariomycetidae</taxon>
        <taxon>Xylariales</taxon>
        <taxon>Xylariaceae</taxon>
        <taxon>Anthostomella</taxon>
    </lineage>
</organism>
<evidence type="ECO:0000256" key="1">
    <source>
        <dbReference type="ARBA" id="ARBA00006499"/>
    </source>
</evidence>
<dbReference type="GO" id="GO:0052689">
    <property type="term" value="F:carboxylic ester hydrolase activity"/>
    <property type="evidence" value="ECO:0007669"/>
    <property type="project" value="TreeGrafter"/>
</dbReference>
<dbReference type="PANTHER" id="PTHR10655">
    <property type="entry name" value="LYSOPHOSPHOLIPASE-RELATED"/>
    <property type="match status" value="1"/>
</dbReference>
<name>A0AAI8VQY7_9PEZI</name>
<accession>A0AAI8VQY7</accession>
<comment type="similarity">
    <text evidence="1">Belongs to the AB hydrolase superfamily. AB hydrolase 2 family.</text>
</comment>
<feature type="region of interest" description="Disordered" evidence="2">
    <location>
        <begin position="285"/>
        <end position="304"/>
    </location>
</feature>
<sequence length="304" mass="33042">MELGLSVLPPAITHTHTIVFLHSRGSTAADASEQLFWPRDSLRRSLKTVFPSVRWVFPQAELRPCEADEGQDWSQWFDVWNPLDLAEREEVQALGLQESVESLRRLVVREARLLGEGDGGGGGGLERVVLAGVSQGGAAAVHALLNMVVPTPPPPPLDGGGGGGLVAWDRADYFDERHTPPTKLCALVAFSSAMPFPGGTLEETREVLALDGTPIDDVVWNTPAFLAHCADDPLVFIEYGKVLRNSLRDFGMNVTWREYEEGGHQINSPQGVDDFVDFLIAQGVPGKSPRRRRGSSGSRSVSPD</sequence>
<evidence type="ECO:0000259" key="3">
    <source>
        <dbReference type="Pfam" id="PF02230"/>
    </source>
</evidence>